<dbReference type="PANTHER" id="PTHR39369:SF6">
    <property type="entry name" value="LIN-24 (TWENTY-FOUR) LIKE"/>
    <property type="match status" value="1"/>
</dbReference>
<evidence type="ECO:0000313" key="3">
    <source>
        <dbReference type="RefSeq" id="XP_029634803.1"/>
    </source>
</evidence>
<dbReference type="RefSeq" id="XP_029634802.1">
    <property type="nucleotide sequence ID" value="XM_029778942.2"/>
</dbReference>
<reference evidence="2 3" key="1">
    <citation type="submission" date="2025-08" db="UniProtKB">
        <authorList>
            <consortium name="RefSeq"/>
        </authorList>
    </citation>
    <scope>IDENTIFICATION</scope>
</reference>
<proteinExistence type="predicted"/>
<accession>A0A6P7S981</accession>
<dbReference type="CDD" id="cd20237">
    <property type="entry name" value="PFM_LIN24-like"/>
    <property type="match status" value="1"/>
</dbReference>
<organism evidence="1 2">
    <name type="scientific">Octopus sinensis</name>
    <name type="common">East Asian common octopus</name>
    <dbReference type="NCBI Taxonomy" id="2607531"/>
    <lineage>
        <taxon>Eukaryota</taxon>
        <taxon>Metazoa</taxon>
        <taxon>Spiralia</taxon>
        <taxon>Lophotrochozoa</taxon>
        <taxon>Mollusca</taxon>
        <taxon>Cephalopoda</taxon>
        <taxon>Coleoidea</taxon>
        <taxon>Octopodiformes</taxon>
        <taxon>Octopoda</taxon>
        <taxon>Incirrata</taxon>
        <taxon>Octopodidae</taxon>
        <taxon>Octopus</taxon>
    </lineage>
</organism>
<evidence type="ECO:0000313" key="1">
    <source>
        <dbReference type="Proteomes" id="UP000515154"/>
    </source>
</evidence>
<dbReference type="RefSeq" id="XP_036357991.1">
    <property type="nucleotide sequence ID" value="XM_036502098.1"/>
</dbReference>
<dbReference type="Gene3D" id="2.170.15.10">
    <property type="entry name" value="Proaerolysin, chain A, domain 3"/>
    <property type="match status" value="1"/>
</dbReference>
<gene>
    <name evidence="2 3 4" type="primary">LOC115210375</name>
</gene>
<dbReference type="KEGG" id="osn:115210375"/>
<dbReference type="AlphaFoldDB" id="A0A6P7S981"/>
<evidence type="ECO:0000313" key="2">
    <source>
        <dbReference type="RefSeq" id="XP_029634802.1"/>
    </source>
</evidence>
<dbReference type="PANTHER" id="PTHR39369">
    <property type="entry name" value="LIN-24 (TWENTY-FOUR) LIKE"/>
    <property type="match status" value="1"/>
</dbReference>
<keyword evidence="1" id="KW-1185">Reference proteome</keyword>
<dbReference type="RefSeq" id="XP_029634803.1">
    <property type="nucleotide sequence ID" value="XM_029778943.2"/>
</dbReference>
<evidence type="ECO:0000313" key="4">
    <source>
        <dbReference type="RefSeq" id="XP_036357991.1"/>
    </source>
</evidence>
<name>A0A6P7S981_9MOLL</name>
<dbReference type="Proteomes" id="UP000515154">
    <property type="component" value="Linkage group LG4"/>
</dbReference>
<sequence>MPQHQIVDLESLVKERIKKFPFDKKEQDNMDKILPTDINWKNVAVFHGETTYSDTSSFKKPNSHILFTANFENRTDHVQKHSLKTERRTKSTCTLKTEKAYSIGSSFQLKLVPPNPVIDANAGFHGSLNVSKMDEETFEEELVWAVDSQVSVQPGYKTSANLVIREEEYIGSFTSETSFQGLIHVTLRNKKDQSEMKTMTIPVTQVFTAEKGFTCDGVSSIFVNTGECRCRFGIEQKLTLAEEKLEENVEENTED</sequence>
<protein>
    <submittedName>
        <fullName evidence="2 3">Uncharacterized protein LOC115210375</fullName>
    </submittedName>
</protein>
<dbReference type="SUPFAM" id="SSF56973">
    <property type="entry name" value="Aerolisin/ETX pore-forming domain"/>
    <property type="match status" value="1"/>
</dbReference>